<keyword evidence="2" id="KW-0677">Repeat</keyword>
<dbReference type="InterPro" id="IPR032867">
    <property type="entry name" value="DYW_dom"/>
</dbReference>
<dbReference type="Proteomes" id="UP001454036">
    <property type="component" value="Unassembled WGS sequence"/>
</dbReference>
<reference evidence="6 7" key="1">
    <citation type="submission" date="2024-01" db="EMBL/GenBank/DDBJ databases">
        <title>The complete chloroplast genome sequence of Lithospermum erythrorhizon: insights into the phylogenetic relationship among Boraginaceae species and the maternal lineages of purple gromwells.</title>
        <authorList>
            <person name="Okada T."/>
            <person name="Watanabe K."/>
        </authorList>
    </citation>
    <scope>NUCLEOTIDE SEQUENCE [LARGE SCALE GENOMIC DNA]</scope>
</reference>
<dbReference type="FunFam" id="1.25.40.10:FF:000280">
    <property type="entry name" value="Pentatricopeptide repeat-containing protein"/>
    <property type="match status" value="1"/>
</dbReference>
<feature type="domain" description="DYW" evidence="5">
    <location>
        <begin position="527"/>
        <end position="619"/>
    </location>
</feature>
<keyword evidence="7" id="KW-1185">Reference proteome</keyword>
<dbReference type="NCBIfam" id="TIGR00756">
    <property type="entry name" value="PPR"/>
    <property type="match status" value="3"/>
</dbReference>
<dbReference type="InterPro" id="IPR002885">
    <property type="entry name" value="PPR_rpt"/>
</dbReference>
<dbReference type="InterPro" id="IPR046848">
    <property type="entry name" value="E_motif"/>
</dbReference>
<dbReference type="Gene3D" id="1.25.40.10">
    <property type="entry name" value="Tetratricopeptide repeat domain"/>
    <property type="match status" value="4"/>
</dbReference>
<dbReference type="PANTHER" id="PTHR47926">
    <property type="entry name" value="PENTATRICOPEPTIDE REPEAT-CONTAINING PROTEIN"/>
    <property type="match status" value="1"/>
</dbReference>
<evidence type="ECO:0000256" key="4">
    <source>
        <dbReference type="PROSITE-ProRule" id="PRU00708"/>
    </source>
</evidence>
<name>A0AAV3P123_LITER</name>
<proteinExistence type="inferred from homology"/>
<gene>
    <name evidence="6" type="ORF">LIER_04475</name>
</gene>
<dbReference type="GO" id="GO:0009451">
    <property type="term" value="P:RNA modification"/>
    <property type="evidence" value="ECO:0007669"/>
    <property type="project" value="InterPro"/>
</dbReference>
<evidence type="ECO:0000313" key="6">
    <source>
        <dbReference type="EMBL" id="GAA0143900.1"/>
    </source>
</evidence>
<feature type="repeat" description="PPR" evidence="4">
    <location>
        <begin position="117"/>
        <end position="152"/>
    </location>
</feature>
<dbReference type="EMBL" id="BAABME010000575">
    <property type="protein sequence ID" value="GAA0143900.1"/>
    <property type="molecule type" value="Genomic_DNA"/>
</dbReference>
<comment type="similarity">
    <text evidence="1">Belongs to the PPR family. PCMP-H subfamily.</text>
</comment>
<accession>A0AAV3P123</accession>
<feature type="repeat" description="PPR" evidence="4">
    <location>
        <begin position="312"/>
        <end position="346"/>
    </location>
</feature>
<dbReference type="GO" id="GO:0008270">
    <property type="term" value="F:zinc ion binding"/>
    <property type="evidence" value="ECO:0007669"/>
    <property type="project" value="InterPro"/>
</dbReference>
<dbReference type="AlphaFoldDB" id="A0AAV3P123"/>
<evidence type="ECO:0000313" key="7">
    <source>
        <dbReference type="Proteomes" id="UP001454036"/>
    </source>
</evidence>
<evidence type="ECO:0000256" key="1">
    <source>
        <dbReference type="ARBA" id="ARBA00006643"/>
    </source>
</evidence>
<dbReference type="FunFam" id="1.25.40.10:FF:000031">
    <property type="entry name" value="Pentatricopeptide repeat-containing protein mitochondrial"/>
    <property type="match status" value="1"/>
</dbReference>
<dbReference type="Pfam" id="PF13041">
    <property type="entry name" value="PPR_2"/>
    <property type="match status" value="2"/>
</dbReference>
<organism evidence="6 7">
    <name type="scientific">Lithospermum erythrorhizon</name>
    <name type="common">Purple gromwell</name>
    <name type="synonym">Lithospermum officinale var. erythrorhizon</name>
    <dbReference type="NCBI Taxonomy" id="34254"/>
    <lineage>
        <taxon>Eukaryota</taxon>
        <taxon>Viridiplantae</taxon>
        <taxon>Streptophyta</taxon>
        <taxon>Embryophyta</taxon>
        <taxon>Tracheophyta</taxon>
        <taxon>Spermatophyta</taxon>
        <taxon>Magnoliopsida</taxon>
        <taxon>eudicotyledons</taxon>
        <taxon>Gunneridae</taxon>
        <taxon>Pentapetalae</taxon>
        <taxon>asterids</taxon>
        <taxon>lamiids</taxon>
        <taxon>Boraginales</taxon>
        <taxon>Boraginaceae</taxon>
        <taxon>Boraginoideae</taxon>
        <taxon>Lithospermeae</taxon>
        <taxon>Lithospermum</taxon>
    </lineage>
</organism>
<evidence type="ECO:0000256" key="2">
    <source>
        <dbReference type="ARBA" id="ARBA00022737"/>
    </source>
</evidence>
<dbReference type="GO" id="GO:0003723">
    <property type="term" value="F:RNA binding"/>
    <property type="evidence" value="ECO:0007669"/>
    <property type="project" value="InterPro"/>
</dbReference>
<comment type="similarity">
    <text evidence="3">Belongs to the PPR family. PCMP-E subfamily.</text>
</comment>
<protein>
    <recommendedName>
        <fullName evidence="5">DYW domain-containing protein</fullName>
    </recommendedName>
</protein>
<evidence type="ECO:0000256" key="3">
    <source>
        <dbReference type="ARBA" id="ARBA00061659"/>
    </source>
</evidence>
<dbReference type="Pfam" id="PF20431">
    <property type="entry name" value="E_motif"/>
    <property type="match status" value="1"/>
</dbReference>
<sequence length="619" mass="70586">MYYASKVFDKMPQPNSFVWNTIIRGYQQNNIPFKTLEYFYRMKGLENVKPDRFTYPFVIRACTDRMEFGRGMYLHGEVFKIGFDRDVFVATRLIEMYGEKGDVCHAGRVFDALVVKDKIVWTTMLEQYVIKCGDMEKACELFDLMPSRDLVDWTMMVSGHVNVGNLESAKRFFDDAPDKDLLMYNIILGGHAKNEELEVLVRFFHEMPMRDLVSWNTVIGGLVRGKRINEAIKYFNLMQKENVCPNEVTITTVLSASAQVGALDLGKWLHSFIDRRGIGVSSVVGTALVDMYSKCGDLESAEYVFDTMKEKDVVAWSAMIMGFSMNGQSKNALQLFYRMTNENVKPNDATLLGVLCACVHAGLVDEGRKLFNNMYEQFGLTPQLEHYSCIVDLLGRASLLDEAYDMIKSMPLEPHSGVWGALLGACKLHGKVELAEQAIEHLMQLDHEDGGYLAIMSNIYANAGRWSDVARVRKLMKEKGINKVRGCSAIEINGEIHEFSVGEKMHPHIKEIYHMVDEIYKRLRIVGHVGSTNEVYFDVEEEEKEKALVHHSEKLAVAYGLFATDSNSIIRVVKNLRICADCHAVIKLISGTFNREIVIRDRNRFHHFKEGRCSCGDYW</sequence>
<evidence type="ECO:0000259" key="5">
    <source>
        <dbReference type="Pfam" id="PF14432"/>
    </source>
</evidence>
<dbReference type="Pfam" id="PF01535">
    <property type="entry name" value="PPR"/>
    <property type="match status" value="5"/>
</dbReference>
<dbReference type="InterPro" id="IPR046960">
    <property type="entry name" value="PPR_At4g14850-like_plant"/>
</dbReference>
<dbReference type="InterPro" id="IPR011990">
    <property type="entry name" value="TPR-like_helical_dom_sf"/>
</dbReference>
<dbReference type="Pfam" id="PF14432">
    <property type="entry name" value="DYW_deaminase"/>
    <property type="match status" value="1"/>
</dbReference>
<feature type="repeat" description="PPR" evidence="4">
    <location>
        <begin position="211"/>
        <end position="245"/>
    </location>
</feature>
<comment type="caution">
    <text evidence="6">The sequence shown here is derived from an EMBL/GenBank/DDBJ whole genome shotgun (WGS) entry which is preliminary data.</text>
</comment>
<dbReference type="PANTHER" id="PTHR47926:SF537">
    <property type="entry name" value="PENTACOTRIPEPTIDE-REPEAT REGION OF PRORP DOMAIN-CONTAINING PROTEIN"/>
    <property type="match status" value="1"/>
</dbReference>
<dbReference type="PROSITE" id="PS51375">
    <property type="entry name" value="PPR"/>
    <property type="match status" value="3"/>
</dbReference>